<proteinExistence type="predicted"/>
<accession>A0ABV7YHU7</accession>
<organism evidence="2 3">
    <name type="scientific">Tenggerimyces flavus</name>
    <dbReference type="NCBI Taxonomy" id="1708749"/>
    <lineage>
        <taxon>Bacteria</taxon>
        <taxon>Bacillati</taxon>
        <taxon>Actinomycetota</taxon>
        <taxon>Actinomycetes</taxon>
        <taxon>Propionibacteriales</taxon>
        <taxon>Nocardioidaceae</taxon>
        <taxon>Tenggerimyces</taxon>
    </lineage>
</organism>
<dbReference type="Proteomes" id="UP001595699">
    <property type="component" value="Unassembled WGS sequence"/>
</dbReference>
<protein>
    <recommendedName>
        <fullName evidence="4">Flagellar biosynthetic protein FliP</fullName>
    </recommendedName>
</protein>
<dbReference type="RefSeq" id="WP_205121446.1">
    <property type="nucleotide sequence ID" value="NZ_JAFBCM010000001.1"/>
</dbReference>
<feature type="transmembrane region" description="Helical" evidence="1">
    <location>
        <begin position="98"/>
        <end position="122"/>
    </location>
</feature>
<keyword evidence="3" id="KW-1185">Reference proteome</keyword>
<name>A0ABV7YHU7_9ACTN</name>
<evidence type="ECO:0008006" key="4">
    <source>
        <dbReference type="Google" id="ProtNLM"/>
    </source>
</evidence>
<keyword evidence="1" id="KW-1133">Transmembrane helix</keyword>
<comment type="caution">
    <text evidence="2">The sequence shown here is derived from an EMBL/GenBank/DDBJ whole genome shotgun (WGS) entry which is preliminary data.</text>
</comment>
<keyword evidence="1" id="KW-0472">Membrane</keyword>
<feature type="transmembrane region" description="Helical" evidence="1">
    <location>
        <begin position="70"/>
        <end position="92"/>
    </location>
</feature>
<gene>
    <name evidence="2" type="ORF">ACFOUW_26990</name>
</gene>
<evidence type="ECO:0000256" key="1">
    <source>
        <dbReference type="SAM" id="Phobius"/>
    </source>
</evidence>
<evidence type="ECO:0000313" key="3">
    <source>
        <dbReference type="Proteomes" id="UP001595699"/>
    </source>
</evidence>
<dbReference type="EMBL" id="JBHRZH010000027">
    <property type="protein sequence ID" value="MFC3764512.1"/>
    <property type="molecule type" value="Genomic_DNA"/>
</dbReference>
<evidence type="ECO:0000313" key="2">
    <source>
        <dbReference type="EMBL" id="MFC3764512.1"/>
    </source>
</evidence>
<feature type="transmembrane region" description="Helical" evidence="1">
    <location>
        <begin position="12"/>
        <end position="30"/>
    </location>
</feature>
<keyword evidence="1" id="KW-0812">Transmembrane</keyword>
<sequence length="132" mass="14542">MNALAAQRRVWEFLEMLLAMAAGMLVLPPFQNALWNVPADRADLHLLVMTANMAVGMLAWMLVRRHAWRPVAAMIAAMGVPFLLLAPLYYGAGIDGDTLMIVAHALMLPCMFLASTLSRAGLAWPRARQRPS</sequence>
<feature type="transmembrane region" description="Helical" evidence="1">
    <location>
        <begin position="42"/>
        <end position="63"/>
    </location>
</feature>
<reference evidence="3" key="1">
    <citation type="journal article" date="2019" name="Int. J. Syst. Evol. Microbiol.">
        <title>The Global Catalogue of Microorganisms (GCM) 10K type strain sequencing project: providing services to taxonomists for standard genome sequencing and annotation.</title>
        <authorList>
            <consortium name="The Broad Institute Genomics Platform"/>
            <consortium name="The Broad Institute Genome Sequencing Center for Infectious Disease"/>
            <person name="Wu L."/>
            <person name="Ma J."/>
        </authorList>
    </citation>
    <scope>NUCLEOTIDE SEQUENCE [LARGE SCALE GENOMIC DNA]</scope>
    <source>
        <strain evidence="3">CGMCC 4.7241</strain>
    </source>
</reference>